<dbReference type="Proteomes" id="UP001189429">
    <property type="component" value="Unassembled WGS sequence"/>
</dbReference>
<evidence type="ECO:0000313" key="2">
    <source>
        <dbReference type="EMBL" id="CAK0790690.1"/>
    </source>
</evidence>
<gene>
    <name evidence="2" type="ORF">PCOR1329_LOCUS1909</name>
</gene>
<reference evidence="2" key="1">
    <citation type="submission" date="2023-10" db="EMBL/GenBank/DDBJ databases">
        <authorList>
            <person name="Chen Y."/>
            <person name="Shah S."/>
            <person name="Dougan E. K."/>
            <person name="Thang M."/>
            <person name="Chan C."/>
        </authorList>
    </citation>
    <scope>NUCLEOTIDE SEQUENCE [LARGE SCALE GENOMIC DNA]</scope>
</reference>
<protein>
    <submittedName>
        <fullName evidence="2">Uncharacterized protein</fullName>
    </submittedName>
</protein>
<evidence type="ECO:0000313" key="3">
    <source>
        <dbReference type="Proteomes" id="UP001189429"/>
    </source>
</evidence>
<dbReference type="EMBL" id="CAUYUJ010000463">
    <property type="protein sequence ID" value="CAK0790690.1"/>
    <property type="molecule type" value="Genomic_DNA"/>
</dbReference>
<accession>A0ABN9PD89</accession>
<sequence length="226" mass="22097">AVCAERICSRAAGVPRAALQRRPPASLADMAPSASQSQACSCGGYHATCRMRDMATKLAADPPAKATKENGFDRMVSSASTTASQSDHAASPSSLRAGAAGDVLFIPAVGNENSSESVLGGGGVCACGGFHRACRLRDTVLVDPAQPPPAPDPVLGAGRPSPKAGGPSSAAVVGGEACRCGGYHRACRLGPAGEAPAPAPAEPAPAAVEGGVGSAAVAGTAACRRG</sequence>
<feature type="non-terminal residue" evidence="2">
    <location>
        <position position="1"/>
    </location>
</feature>
<name>A0ABN9PD89_9DINO</name>
<feature type="non-terminal residue" evidence="2">
    <location>
        <position position="226"/>
    </location>
</feature>
<feature type="region of interest" description="Disordered" evidence="1">
    <location>
        <begin position="144"/>
        <end position="168"/>
    </location>
</feature>
<feature type="compositionally biased region" description="Low complexity" evidence="1">
    <location>
        <begin position="153"/>
        <end position="168"/>
    </location>
</feature>
<comment type="caution">
    <text evidence="2">The sequence shown here is derived from an EMBL/GenBank/DDBJ whole genome shotgun (WGS) entry which is preliminary data.</text>
</comment>
<feature type="compositionally biased region" description="Polar residues" evidence="1">
    <location>
        <begin position="77"/>
        <end position="94"/>
    </location>
</feature>
<proteinExistence type="predicted"/>
<feature type="region of interest" description="Disordered" evidence="1">
    <location>
        <begin position="60"/>
        <end position="94"/>
    </location>
</feature>
<keyword evidence="3" id="KW-1185">Reference proteome</keyword>
<organism evidence="2 3">
    <name type="scientific">Prorocentrum cordatum</name>
    <dbReference type="NCBI Taxonomy" id="2364126"/>
    <lineage>
        <taxon>Eukaryota</taxon>
        <taxon>Sar</taxon>
        <taxon>Alveolata</taxon>
        <taxon>Dinophyceae</taxon>
        <taxon>Prorocentrales</taxon>
        <taxon>Prorocentraceae</taxon>
        <taxon>Prorocentrum</taxon>
    </lineage>
</organism>
<evidence type="ECO:0000256" key="1">
    <source>
        <dbReference type="SAM" id="MobiDB-lite"/>
    </source>
</evidence>